<dbReference type="SUPFAM" id="SSF55486">
    <property type="entry name" value="Metalloproteases ('zincins'), catalytic domain"/>
    <property type="match status" value="1"/>
</dbReference>
<keyword evidence="2" id="KW-0645">Protease</keyword>
<feature type="region of interest" description="Disordered" evidence="9">
    <location>
        <begin position="433"/>
        <end position="452"/>
    </location>
</feature>
<dbReference type="InterPro" id="IPR008754">
    <property type="entry name" value="Peptidase_M43"/>
</dbReference>
<sequence length="452" mass="51844">MIRKECNKFSDICDSMSDWYKPLAWVLLFFGSAACTEGPIVPEPEPEPSGFTIHMDEENIVEYQEDEQGIYPHLYTAYLVMENLPADEKILYMGGCYSNGSTEPDLSDYTLIYDYSEHDTFQQWDWESGPLIWNCLALYHLMPGTTYHIRGYVKTDKAEYFSNTMEVRSNFTAPMEETTDAYTIPVIFHLFPDADGSYPVKEWMLKEQLDYANRVYSNYFGIPGQEDTGVRFAPATHAPDGKPLSTPGMIYEKEPVEIDSANAELEDRYVWDMEHALNVWVCPITNVYEDEYSIFAGFSYFPFFDENELLPGCDIYKPGLATGIFLNKQAVLTANSISTFAHEAGHFLGLAHVFGQGGDYCEDTPWYDRNAYMQELNGYTNFKRTDANGIQYYSDNIMDYSYSFLTGITPDQIRRIRYTLQHAYFIPGKAGKEEPATRISGKSRRFGKNPVR</sequence>
<dbReference type="PANTHER" id="PTHR47466">
    <property type="match status" value="1"/>
</dbReference>
<evidence type="ECO:0000256" key="3">
    <source>
        <dbReference type="ARBA" id="ARBA00022723"/>
    </source>
</evidence>
<dbReference type="GO" id="GO:0008237">
    <property type="term" value="F:metallopeptidase activity"/>
    <property type="evidence" value="ECO:0007669"/>
    <property type="project" value="UniProtKB-KW"/>
</dbReference>
<keyword evidence="5" id="KW-0378">Hydrolase</keyword>
<evidence type="ECO:0000256" key="1">
    <source>
        <dbReference type="ARBA" id="ARBA00008721"/>
    </source>
</evidence>
<dbReference type="Gene3D" id="3.40.390.10">
    <property type="entry name" value="Collagenase (Catalytic Domain)"/>
    <property type="match status" value="1"/>
</dbReference>
<dbReference type="PANTHER" id="PTHR47466:SF1">
    <property type="entry name" value="METALLOPROTEASE MEP1 (AFU_ORTHOLOGUE AFUA_1G07730)-RELATED"/>
    <property type="match status" value="1"/>
</dbReference>
<feature type="compositionally biased region" description="Basic residues" evidence="9">
    <location>
        <begin position="441"/>
        <end position="452"/>
    </location>
</feature>
<evidence type="ECO:0000256" key="8">
    <source>
        <dbReference type="ARBA" id="ARBA00023157"/>
    </source>
</evidence>
<gene>
    <name evidence="11" type="ORF">DWW57_04455</name>
</gene>
<reference evidence="11 12" key="1">
    <citation type="submission" date="2018-08" db="EMBL/GenBank/DDBJ databases">
        <title>A genome reference for cultivated species of the human gut microbiota.</title>
        <authorList>
            <person name="Zou Y."/>
            <person name="Xue W."/>
            <person name="Luo G."/>
        </authorList>
    </citation>
    <scope>NUCLEOTIDE SEQUENCE [LARGE SCALE GENOMIC DNA]</scope>
    <source>
        <strain evidence="11 12">AF16-14</strain>
    </source>
</reference>
<feature type="domain" description="Peptidase M43 pregnancy-associated plasma-A" evidence="10">
    <location>
        <begin position="268"/>
        <end position="420"/>
    </location>
</feature>
<keyword evidence="8" id="KW-1015">Disulfide bond</keyword>
<protein>
    <recommendedName>
        <fullName evidence="10">Peptidase M43 pregnancy-associated plasma-A domain-containing protein</fullName>
    </recommendedName>
</protein>
<evidence type="ECO:0000256" key="2">
    <source>
        <dbReference type="ARBA" id="ARBA00022670"/>
    </source>
</evidence>
<evidence type="ECO:0000256" key="6">
    <source>
        <dbReference type="ARBA" id="ARBA00022833"/>
    </source>
</evidence>
<keyword evidence="3" id="KW-0479">Metal-binding</keyword>
<name>A0A412TVT4_9BACT</name>
<dbReference type="GO" id="GO:0046872">
    <property type="term" value="F:metal ion binding"/>
    <property type="evidence" value="ECO:0007669"/>
    <property type="project" value="UniProtKB-KW"/>
</dbReference>
<evidence type="ECO:0000256" key="5">
    <source>
        <dbReference type="ARBA" id="ARBA00022801"/>
    </source>
</evidence>
<keyword evidence="4" id="KW-0732">Signal</keyword>
<comment type="similarity">
    <text evidence="1">Belongs to the peptidase M43B family.</text>
</comment>
<evidence type="ECO:0000256" key="9">
    <source>
        <dbReference type="SAM" id="MobiDB-lite"/>
    </source>
</evidence>
<evidence type="ECO:0000256" key="4">
    <source>
        <dbReference type="ARBA" id="ARBA00022729"/>
    </source>
</evidence>
<evidence type="ECO:0000256" key="7">
    <source>
        <dbReference type="ARBA" id="ARBA00023049"/>
    </source>
</evidence>
<evidence type="ECO:0000259" key="10">
    <source>
        <dbReference type="Pfam" id="PF05572"/>
    </source>
</evidence>
<dbReference type="GO" id="GO:0006508">
    <property type="term" value="P:proteolysis"/>
    <property type="evidence" value="ECO:0007669"/>
    <property type="project" value="UniProtKB-KW"/>
</dbReference>
<organism evidence="11 12">
    <name type="scientific">Odoribacter splanchnicus</name>
    <dbReference type="NCBI Taxonomy" id="28118"/>
    <lineage>
        <taxon>Bacteria</taxon>
        <taxon>Pseudomonadati</taxon>
        <taxon>Bacteroidota</taxon>
        <taxon>Bacteroidia</taxon>
        <taxon>Bacteroidales</taxon>
        <taxon>Odoribacteraceae</taxon>
        <taxon>Odoribacter</taxon>
    </lineage>
</organism>
<proteinExistence type="inferred from homology"/>
<dbReference type="PROSITE" id="PS51257">
    <property type="entry name" value="PROKAR_LIPOPROTEIN"/>
    <property type="match status" value="1"/>
</dbReference>
<accession>A0A412TVT4</accession>
<dbReference type="EMBL" id="QRYC01000004">
    <property type="protein sequence ID" value="RGU57750.1"/>
    <property type="molecule type" value="Genomic_DNA"/>
</dbReference>
<comment type="caution">
    <text evidence="11">The sequence shown here is derived from an EMBL/GenBank/DDBJ whole genome shotgun (WGS) entry which is preliminary data.</text>
</comment>
<evidence type="ECO:0000313" key="12">
    <source>
        <dbReference type="Proteomes" id="UP000284243"/>
    </source>
</evidence>
<keyword evidence="7" id="KW-0482">Metalloprotease</keyword>
<evidence type="ECO:0000313" key="11">
    <source>
        <dbReference type="EMBL" id="RGU57750.1"/>
    </source>
</evidence>
<dbReference type="AlphaFoldDB" id="A0A412TVT4"/>
<keyword evidence="6" id="KW-0862">Zinc</keyword>
<dbReference type="InterPro" id="IPR024079">
    <property type="entry name" value="MetalloPept_cat_dom_sf"/>
</dbReference>
<dbReference type="Proteomes" id="UP000284243">
    <property type="component" value="Unassembled WGS sequence"/>
</dbReference>
<dbReference type="Pfam" id="PF05572">
    <property type="entry name" value="Peptidase_M43"/>
    <property type="match status" value="1"/>
</dbReference>
<dbReference type="RefSeq" id="WP_118160065.1">
    <property type="nucleotide sequence ID" value="NZ_JBDGCM010000021.1"/>
</dbReference>